<dbReference type="EMBL" id="KI913190">
    <property type="protein sequence ID" value="ETV67930.1"/>
    <property type="molecule type" value="Genomic_DNA"/>
</dbReference>
<sequence length="235" mass="24907">MASTEPYMEPCVIPTWRYRIEPQASSGGVLITIPSSRTGVTQILIFMAIWCGAGGFMTSMAMSIAPEAGIGPIVVTLLGATSMTVGVLFRLFASESIAITPTVFTHQWGMLGLNRTKHYSIQHMGPLFLSSTMDAARRGGASPRTAIRGVPIRGNAGSNGVLAFATGSDSVLQRSGAPCPRAVEADRPTPAVLSYGSTCSSSVRHAKCCDRHIQSTNVQRPASGPKRLLTLRKRG</sequence>
<protein>
    <submittedName>
        <fullName evidence="2">Uncharacterized protein</fullName>
    </submittedName>
</protein>
<dbReference type="AlphaFoldDB" id="W4FKC3"/>
<evidence type="ECO:0000313" key="2">
    <source>
        <dbReference type="EMBL" id="ETV67930.1"/>
    </source>
</evidence>
<dbReference type="GeneID" id="20817911"/>
<dbReference type="RefSeq" id="XP_009842493.1">
    <property type="nucleotide sequence ID" value="XM_009844191.1"/>
</dbReference>
<proteinExistence type="predicted"/>
<evidence type="ECO:0000256" key="1">
    <source>
        <dbReference type="SAM" id="Phobius"/>
    </source>
</evidence>
<keyword evidence="1" id="KW-0472">Membrane</keyword>
<accession>W4FKC3</accession>
<reference evidence="2" key="1">
    <citation type="submission" date="2013-12" db="EMBL/GenBank/DDBJ databases">
        <title>The Genome Sequence of Aphanomyces astaci APO3.</title>
        <authorList>
            <consortium name="The Broad Institute Genomics Platform"/>
            <person name="Russ C."/>
            <person name="Tyler B."/>
            <person name="van West P."/>
            <person name="Dieguez-Uribeondo J."/>
            <person name="Young S.K."/>
            <person name="Zeng Q."/>
            <person name="Gargeya S."/>
            <person name="Fitzgerald M."/>
            <person name="Abouelleil A."/>
            <person name="Alvarado L."/>
            <person name="Chapman S.B."/>
            <person name="Gainer-Dewar J."/>
            <person name="Goldberg J."/>
            <person name="Griggs A."/>
            <person name="Gujja S."/>
            <person name="Hansen M."/>
            <person name="Howarth C."/>
            <person name="Imamovic A."/>
            <person name="Ireland A."/>
            <person name="Larimer J."/>
            <person name="McCowan C."/>
            <person name="Murphy C."/>
            <person name="Pearson M."/>
            <person name="Poon T.W."/>
            <person name="Priest M."/>
            <person name="Roberts A."/>
            <person name="Saif S."/>
            <person name="Shea T."/>
            <person name="Sykes S."/>
            <person name="Wortman J."/>
            <person name="Nusbaum C."/>
            <person name="Birren B."/>
        </authorList>
    </citation>
    <scope>NUCLEOTIDE SEQUENCE [LARGE SCALE GENOMIC DNA]</scope>
    <source>
        <strain evidence="2">APO3</strain>
    </source>
</reference>
<feature type="transmembrane region" description="Helical" evidence="1">
    <location>
        <begin position="43"/>
        <end position="64"/>
    </location>
</feature>
<dbReference type="VEuPathDB" id="FungiDB:H257_15915"/>
<organism evidence="2">
    <name type="scientific">Aphanomyces astaci</name>
    <name type="common">Crayfish plague agent</name>
    <dbReference type="NCBI Taxonomy" id="112090"/>
    <lineage>
        <taxon>Eukaryota</taxon>
        <taxon>Sar</taxon>
        <taxon>Stramenopiles</taxon>
        <taxon>Oomycota</taxon>
        <taxon>Saprolegniomycetes</taxon>
        <taxon>Saprolegniales</taxon>
        <taxon>Verrucalvaceae</taxon>
        <taxon>Aphanomyces</taxon>
    </lineage>
</organism>
<keyword evidence="1" id="KW-0812">Transmembrane</keyword>
<name>W4FKC3_APHAT</name>
<feature type="transmembrane region" description="Helical" evidence="1">
    <location>
        <begin position="70"/>
        <end position="92"/>
    </location>
</feature>
<keyword evidence="1" id="KW-1133">Transmembrane helix</keyword>
<gene>
    <name evidence="2" type="ORF">H257_15915</name>
</gene>